<protein>
    <submittedName>
        <fullName evidence="2">Uncharacterized protein</fullName>
    </submittedName>
</protein>
<reference evidence="2 3" key="1">
    <citation type="journal article" date="2016" name="Mol. Biol. Evol.">
        <title>Comparative Genomics of Early-Diverging Mushroom-Forming Fungi Provides Insights into the Origins of Lignocellulose Decay Capabilities.</title>
        <authorList>
            <person name="Nagy L.G."/>
            <person name="Riley R."/>
            <person name="Tritt A."/>
            <person name="Adam C."/>
            <person name="Daum C."/>
            <person name="Floudas D."/>
            <person name="Sun H."/>
            <person name="Yadav J.S."/>
            <person name="Pangilinan J."/>
            <person name="Larsson K.H."/>
            <person name="Matsuura K."/>
            <person name="Barry K."/>
            <person name="Labutti K."/>
            <person name="Kuo R."/>
            <person name="Ohm R.A."/>
            <person name="Bhattacharya S.S."/>
            <person name="Shirouzu T."/>
            <person name="Yoshinaga Y."/>
            <person name="Martin F.M."/>
            <person name="Grigoriev I.V."/>
            <person name="Hibbett D.S."/>
        </authorList>
    </citation>
    <scope>NUCLEOTIDE SEQUENCE [LARGE SCALE GENOMIC DNA]</scope>
    <source>
        <strain evidence="2 3">93-53</strain>
    </source>
</reference>
<organism evidence="2 3">
    <name type="scientific">Laetiporus sulphureus 93-53</name>
    <dbReference type="NCBI Taxonomy" id="1314785"/>
    <lineage>
        <taxon>Eukaryota</taxon>
        <taxon>Fungi</taxon>
        <taxon>Dikarya</taxon>
        <taxon>Basidiomycota</taxon>
        <taxon>Agaricomycotina</taxon>
        <taxon>Agaricomycetes</taxon>
        <taxon>Polyporales</taxon>
        <taxon>Laetiporus</taxon>
    </lineage>
</organism>
<gene>
    <name evidence="2" type="ORF">LAESUDRAFT_751260</name>
</gene>
<evidence type="ECO:0000313" key="2">
    <source>
        <dbReference type="EMBL" id="KZT04178.1"/>
    </source>
</evidence>
<keyword evidence="3" id="KW-1185">Reference proteome</keyword>
<dbReference type="InParanoid" id="A0A165D593"/>
<dbReference type="AlphaFoldDB" id="A0A165D593"/>
<evidence type="ECO:0000256" key="1">
    <source>
        <dbReference type="SAM" id="MobiDB-lite"/>
    </source>
</evidence>
<name>A0A165D593_9APHY</name>
<feature type="region of interest" description="Disordered" evidence="1">
    <location>
        <begin position="359"/>
        <end position="402"/>
    </location>
</feature>
<sequence length="474" mass="52994">MFSLLKRAHAAIKKSIKRLKKLRHTFVEHNHVKGPTGAIFEAITASTITYTDDDRDDILSICFTVDGFEEHALATEGDDGCTDASDEYESTFHMRFGARVLQPIPEIGAGNFPEPVLYLDGWNNTAEYEDEHVLAEQGCFESEDINNGNELEMIRRVETSGTESDESSFLPTPPSLSFNTAPTQQIRRSVVGQTTVEVPQHVTSARLPSIASCERVFARCLDIGAAYTARVAKADKVQHDMELTEARRLANPQAIAEVAEEAGPTQPNTIWHIATELVAAAGVTEAETEHISAWSALSDIPDYVDKTMAWDIFLGEIFYKLKPSHELKPGMALAAMRAFNKRYPENRFTLVETPVAAPKDRERSNVVDGQKRKTEVPTNHSRGVSSAEGGQRMNASMDEPRKQAVKESRVLGKEHRAHDEEFEKRWAAEYCSTIYLQAWMHLAGMTLVLRDIKQKQRQHARQKRERRLCGGGGI</sequence>
<evidence type="ECO:0000313" key="3">
    <source>
        <dbReference type="Proteomes" id="UP000076871"/>
    </source>
</evidence>
<dbReference type="GeneID" id="63828682"/>
<dbReference type="Proteomes" id="UP000076871">
    <property type="component" value="Unassembled WGS sequence"/>
</dbReference>
<dbReference type="RefSeq" id="XP_040761918.1">
    <property type="nucleotide sequence ID" value="XM_040911654.1"/>
</dbReference>
<accession>A0A165D593</accession>
<proteinExistence type="predicted"/>
<dbReference type="EMBL" id="KV427638">
    <property type="protein sequence ID" value="KZT04178.1"/>
    <property type="molecule type" value="Genomic_DNA"/>
</dbReference>
<feature type="compositionally biased region" description="Basic and acidic residues" evidence="1">
    <location>
        <begin position="359"/>
        <end position="375"/>
    </location>
</feature>